<evidence type="ECO:0000313" key="3">
    <source>
        <dbReference type="Proteomes" id="UP000663880"/>
    </source>
</evidence>
<dbReference type="PROSITE" id="PS51257">
    <property type="entry name" value="PROKAR_LIPOPROTEIN"/>
    <property type="match status" value="1"/>
</dbReference>
<protein>
    <submittedName>
        <fullName evidence="2">Uncharacterized protein</fullName>
    </submittedName>
</protein>
<accession>A0A821P2A1</accession>
<feature type="chain" id="PRO_5032689144" evidence="1">
    <location>
        <begin position="17"/>
        <end position="596"/>
    </location>
</feature>
<keyword evidence="3" id="KW-1185">Reference proteome</keyword>
<reference evidence="2" key="1">
    <citation type="submission" date="2021-02" db="EMBL/GenBank/DDBJ databases">
        <authorList>
            <person name="Steward A R."/>
        </authorList>
    </citation>
    <scope>NUCLEOTIDE SEQUENCE</scope>
</reference>
<evidence type="ECO:0000313" key="2">
    <source>
        <dbReference type="EMBL" id="CAF4798400.1"/>
    </source>
</evidence>
<sequence length="596" mass="67496">MKSLIIILSIATFACGVQYNGLRVKFGWSDALVDKEYFYNIPRTIAQAEKEGWRRTERPPGPLPELRLYCPSDRYVCPLFDSAGFVAGLQIAFPVDEFESPTIKPEKRFVKWRAPATDFEPARDYWTATHYYVSAESLKAGAGPTVENGATLQDGGVWVSDLEGQLIRIPSTEAELNTTLFKKQNCIPNMGTHYHWNMTPEKSCDDILPWFALTSKSDLIGVGFQFFANLPPTPAGKRDWFERYTEKNPSGYEMVTPFAPKCYLDYASKYNGIGLHVYFIDDPWNIRCQPGDSAKSAAVLDRVKLNGARYANKMYDEVKKAARLRGLRVKFNVGLRPGTDFFFDVPRTTLNAILNGWSVTQGTANIPNSNLTLYCASDRILCAFFDTTDRIAGLQIAHDQSEFSNNPYDWATQGHSLWTPPVSFGQRRRTYWVTQIFFISPETAAKGVPVTPTNEESILRENDLWVTGINKEIYKISGDEEEIKKTIFTKQACIPWMGEHYYYNMTETTPCTAEGIFPWFPLVDSGKLEGVGYLVAGKLDLVSGRRDWFERPGEGAVKAIVPRGPQCLYDLTRNVGIVTMHIYFTDQPWYIGCPIW</sequence>
<dbReference type="Proteomes" id="UP000663880">
    <property type="component" value="Unassembled WGS sequence"/>
</dbReference>
<feature type="signal peptide" evidence="1">
    <location>
        <begin position="1"/>
        <end position="16"/>
    </location>
</feature>
<name>A0A821P2A1_9NEOP</name>
<keyword evidence="1" id="KW-0732">Signal</keyword>
<organism evidence="2 3">
    <name type="scientific">Pieris macdunnoughi</name>
    <dbReference type="NCBI Taxonomy" id="345717"/>
    <lineage>
        <taxon>Eukaryota</taxon>
        <taxon>Metazoa</taxon>
        <taxon>Ecdysozoa</taxon>
        <taxon>Arthropoda</taxon>
        <taxon>Hexapoda</taxon>
        <taxon>Insecta</taxon>
        <taxon>Pterygota</taxon>
        <taxon>Neoptera</taxon>
        <taxon>Endopterygota</taxon>
        <taxon>Lepidoptera</taxon>
        <taxon>Glossata</taxon>
        <taxon>Ditrysia</taxon>
        <taxon>Papilionoidea</taxon>
        <taxon>Pieridae</taxon>
        <taxon>Pierinae</taxon>
        <taxon>Pieris</taxon>
    </lineage>
</organism>
<gene>
    <name evidence="2" type="ORF">PMACD_LOCUS3299</name>
</gene>
<dbReference type="EMBL" id="CAJOBZ010000005">
    <property type="protein sequence ID" value="CAF4798400.1"/>
    <property type="molecule type" value="Genomic_DNA"/>
</dbReference>
<evidence type="ECO:0000256" key="1">
    <source>
        <dbReference type="SAM" id="SignalP"/>
    </source>
</evidence>
<comment type="caution">
    <text evidence="2">The sequence shown here is derived from an EMBL/GenBank/DDBJ whole genome shotgun (WGS) entry which is preliminary data.</text>
</comment>
<proteinExistence type="predicted"/>
<dbReference type="AlphaFoldDB" id="A0A821P2A1"/>
<dbReference type="OrthoDB" id="6042561at2759"/>